<accession>A0ABS2UW89</accession>
<sequence length="53" mass="5884">MELTPDELVSEFRDAVTELYFARKRIALLESENAALRARLAEAATGERADTTA</sequence>
<name>A0ABS2UW89_9ACTN</name>
<dbReference type="EMBL" id="JAFEJA010000001">
    <property type="protein sequence ID" value="MBM9621759.1"/>
    <property type="molecule type" value="Genomic_DNA"/>
</dbReference>
<proteinExistence type="predicted"/>
<evidence type="ECO:0000313" key="1">
    <source>
        <dbReference type="EMBL" id="MBM9621759.1"/>
    </source>
</evidence>
<reference evidence="1 2" key="1">
    <citation type="journal article" date="2016" name="Arch. Microbiol.">
        <title>Streptomyces zhihengii sp. nov., isolated from rhizospheric soil of Psammosilene tunicoides.</title>
        <authorList>
            <person name="Huang M.J."/>
            <person name="Fei J.J."/>
            <person name="Salam N."/>
            <person name="Kim C.J."/>
            <person name="Hozzein W.N."/>
            <person name="Xiao M."/>
            <person name="Huang H.Q."/>
            <person name="Li W.J."/>
        </authorList>
    </citation>
    <scope>NUCLEOTIDE SEQUENCE [LARGE SCALE GENOMIC DNA]</scope>
    <source>
        <strain evidence="1 2">YIM T102</strain>
    </source>
</reference>
<gene>
    <name evidence="1" type="ORF">JE024_24100</name>
</gene>
<keyword evidence="2" id="KW-1185">Reference proteome</keyword>
<organism evidence="1 2">
    <name type="scientific">Streptomyces zhihengii</name>
    <dbReference type="NCBI Taxonomy" id="1818004"/>
    <lineage>
        <taxon>Bacteria</taxon>
        <taxon>Bacillati</taxon>
        <taxon>Actinomycetota</taxon>
        <taxon>Actinomycetes</taxon>
        <taxon>Kitasatosporales</taxon>
        <taxon>Streptomycetaceae</taxon>
        <taxon>Streptomyces</taxon>
    </lineage>
</organism>
<protein>
    <submittedName>
        <fullName evidence="1">Uncharacterized protein</fullName>
    </submittedName>
</protein>
<dbReference type="Proteomes" id="UP000664109">
    <property type="component" value="Unassembled WGS sequence"/>
</dbReference>
<dbReference type="RefSeq" id="WP_205375581.1">
    <property type="nucleotide sequence ID" value="NZ_JAFEJA010000001.1"/>
</dbReference>
<comment type="caution">
    <text evidence="1">The sequence shown here is derived from an EMBL/GenBank/DDBJ whole genome shotgun (WGS) entry which is preliminary data.</text>
</comment>
<evidence type="ECO:0000313" key="2">
    <source>
        <dbReference type="Proteomes" id="UP000664109"/>
    </source>
</evidence>